<organism evidence="5 6">
    <name type="scientific">Atribacter laminatus</name>
    <dbReference type="NCBI Taxonomy" id="2847778"/>
    <lineage>
        <taxon>Bacteria</taxon>
        <taxon>Pseudomonadati</taxon>
        <taxon>Atribacterota</taxon>
        <taxon>Atribacteria</taxon>
        <taxon>Atribacterales</taxon>
        <taxon>Atribacteraceae</taxon>
        <taxon>Atribacter</taxon>
    </lineage>
</organism>
<dbReference type="InterPro" id="IPR051812">
    <property type="entry name" value="SPI_LacAB/RpiB"/>
</dbReference>
<dbReference type="GO" id="GO:0005975">
    <property type="term" value="P:carbohydrate metabolic process"/>
    <property type="evidence" value="ECO:0007669"/>
    <property type="project" value="InterPro"/>
</dbReference>
<name>A0A7T1AMX7_ATRLM</name>
<feature type="binding site" evidence="4">
    <location>
        <position position="109"/>
    </location>
    <ligand>
        <name>D-ribulose 5-phosphate</name>
        <dbReference type="ChEBI" id="CHEBI:58121"/>
    </ligand>
</feature>
<proteinExistence type="inferred from homology"/>
<reference evidence="5 6" key="1">
    <citation type="journal article" date="2021" name="Nat. Commun.">
        <title>Isolation of a member of the candidate phylum Atribacteria reveals a unique cell membrane structure.</title>
        <authorList>
            <person name="Taiki K."/>
            <person name="Nobu M.K."/>
            <person name="Kusada H."/>
            <person name="Meng X.-Y."/>
            <person name="Hosoki N."/>
            <person name="Uematsu K."/>
            <person name="Yoshioka H."/>
            <person name="Kamagata Y."/>
            <person name="Tamaki H."/>
        </authorList>
    </citation>
    <scope>NUCLEOTIDE SEQUENCE [LARGE SCALE GENOMIC DNA]</scope>
    <source>
        <strain evidence="5 6">RT761</strain>
    </source>
</reference>
<keyword evidence="2 5" id="KW-0413">Isomerase</keyword>
<evidence type="ECO:0000256" key="1">
    <source>
        <dbReference type="ARBA" id="ARBA00008754"/>
    </source>
</evidence>
<sequence length="146" mass="16095">MKIALGCDHGGYELKEDLKNYLEEQGHEVVDYGTNSPEMVDYPDIVFPLAKDVANGKCEKGIICCGTGVGVSIAANKVYGIRAANCHDTFSARASREHNDANILTLGGRVIGKGLAQEIVQVWLKSEFIEGRHLRRINKISDYEKQ</sequence>
<dbReference type="AlphaFoldDB" id="A0A7T1AMX7"/>
<dbReference type="NCBIfam" id="TIGR01120">
    <property type="entry name" value="rpiB"/>
    <property type="match status" value="1"/>
</dbReference>
<dbReference type="NCBIfam" id="TIGR00689">
    <property type="entry name" value="rpiB_lacA_lacB"/>
    <property type="match status" value="1"/>
</dbReference>
<feature type="binding site" evidence="4">
    <location>
        <position position="132"/>
    </location>
    <ligand>
        <name>D-ribulose 5-phosphate</name>
        <dbReference type="ChEBI" id="CHEBI:58121"/>
    </ligand>
</feature>
<feature type="binding site" evidence="4">
    <location>
        <position position="99"/>
    </location>
    <ligand>
        <name>D-ribulose 5-phosphate</name>
        <dbReference type="ChEBI" id="CHEBI:58121"/>
    </ligand>
</feature>
<accession>A0A7T1AMX7</accession>
<evidence type="ECO:0000256" key="3">
    <source>
        <dbReference type="PIRSR" id="PIRSR005384-1"/>
    </source>
</evidence>
<dbReference type="GO" id="GO:0016861">
    <property type="term" value="F:intramolecular oxidoreductase activity, interconverting aldoses and ketoses"/>
    <property type="evidence" value="ECO:0007669"/>
    <property type="project" value="UniProtKB-ARBA"/>
</dbReference>
<feature type="binding site" evidence="4">
    <location>
        <begin position="8"/>
        <end position="9"/>
    </location>
    <ligand>
        <name>D-ribulose 5-phosphate</name>
        <dbReference type="ChEBI" id="CHEBI:58121"/>
    </ligand>
</feature>
<dbReference type="KEGG" id="alam:RT761_02074"/>
<dbReference type="EC" id="5.3.1.-" evidence="5"/>
<protein>
    <submittedName>
        <fullName evidence="5">Sugar phosphate isomerase YwlF</fullName>
        <ecNumber evidence="5">5.3.1.-</ecNumber>
    </submittedName>
</protein>
<feature type="binding site" evidence="4">
    <location>
        <position position="136"/>
    </location>
    <ligand>
        <name>D-ribulose 5-phosphate</name>
        <dbReference type="ChEBI" id="CHEBI:58121"/>
    </ligand>
</feature>
<evidence type="ECO:0000256" key="2">
    <source>
        <dbReference type="ARBA" id="ARBA00023235"/>
    </source>
</evidence>
<dbReference type="PANTHER" id="PTHR43732">
    <property type="entry name" value="RIBOSE 5-PHOSPHATE ISOMERASE-RELATED"/>
    <property type="match status" value="1"/>
</dbReference>
<evidence type="ECO:0000256" key="4">
    <source>
        <dbReference type="PIRSR" id="PIRSR005384-2"/>
    </source>
</evidence>
<feature type="binding site" evidence="4">
    <location>
        <begin position="66"/>
        <end position="70"/>
    </location>
    <ligand>
        <name>D-ribulose 5-phosphate</name>
        <dbReference type="ChEBI" id="CHEBI:58121"/>
    </ligand>
</feature>
<dbReference type="Proteomes" id="UP000594463">
    <property type="component" value="Chromosome"/>
</dbReference>
<comment type="similarity">
    <text evidence="1">Belongs to the LacAB/RpiB family.</text>
</comment>
<evidence type="ECO:0000313" key="5">
    <source>
        <dbReference type="EMBL" id="QPM68848.1"/>
    </source>
</evidence>
<dbReference type="InterPro" id="IPR036569">
    <property type="entry name" value="RpiB_LacA_LacB_sf"/>
</dbReference>
<dbReference type="SUPFAM" id="SSF89623">
    <property type="entry name" value="Ribose/Galactose isomerase RpiB/AlsB"/>
    <property type="match status" value="1"/>
</dbReference>
<dbReference type="InterPro" id="IPR003500">
    <property type="entry name" value="RpiB_LacA_LacB"/>
</dbReference>
<keyword evidence="6" id="KW-1185">Reference proteome</keyword>
<dbReference type="PANTHER" id="PTHR43732:SF1">
    <property type="entry name" value="RIBOSE 5-PHOSPHATE ISOMERASE"/>
    <property type="match status" value="1"/>
</dbReference>
<feature type="active site" description="Proton acceptor" evidence="3">
    <location>
        <position position="65"/>
    </location>
</feature>
<dbReference type="RefSeq" id="WP_218111339.1">
    <property type="nucleotide sequence ID" value="NZ_CP065383.1"/>
</dbReference>
<dbReference type="PIRSF" id="PIRSF005384">
    <property type="entry name" value="RpiB_LacA_B"/>
    <property type="match status" value="1"/>
</dbReference>
<dbReference type="NCBIfam" id="NF004051">
    <property type="entry name" value="PRK05571.1"/>
    <property type="match status" value="1"/>
</dbReference>
<dbReference type="InterPro" id="IPR004785">
    <property type="entry name" value="RpiB"/>
</dbReference>
<dbReference type="EMBL" id="CP065383">
    <property type="protein sequence ID" value="QPM68848.1"/>
    <property type="molecule type" value="Genomic_DNA"/>
</dbReference>
<gene>
    <name evidence="5" type="primary">ywlF_3</name>
    <name evidence="5" type="ORF">RT761_02074</name>
</gene>
<dbReference type="Gene3D" id="3.40.1400.10">
    <property type="entry name" value="Sugar-phosphate isomerase, RpiB/LacA/LacB"/>
    <property type="match status" value="1"/>
</dbReference>
<evidence type="ECO:0000313" key="6">
    <source>
        <dbReference type="Proteomes" id="UP000594463"/>
    </source>
</evidence>
<dbReference type="Pfam" id="PF02502">
    <property type="entry name" value="LacAB_rpiB"/>
    <property type="match status" value="1"/>
</dbReference>
<feature type="active site" description="Proton donor" evidence="3">
    <location>
        <position position="98"/>
    </location>
</feature>